<dbReference type="AlphaFoldDB" id="A0A7N2KXJ5"/>
<sequence length="840" mass="93958">MSKILKFLAKSGVYLLIAATATATATGVGLQFSPNSAESFLTSSSKFTTLYHGVLRSSRAISTVSPISLSLSLSLSLINTIFLKGMNDVNLSLNFVLQIARTVVDYKYSLHGLPLDSDDYLRVLSEVHLRSAKRILKLCEANKGFYVKAGQFVAAVRQVPKEYSSTLSSLQDQAVPCHFKAIKKVLISNLGQDLSEIWYGNHALKEAYPKLFSIVVNKDALARSHVETSVEGGKGWNIRFLSLDEQPIAAASIAQVHHGILKDHKEVAIKVQYPGLEDLMKLDTSTMSLLSKSIAWLLPEYRFQWLVSEFVESISLELGAVILVISIMQDKTETFTSISACRKSLLVISAFIEGKSASRVDLDGSYSTYANKFSTLSRRVRRSSMEEGGLRSVFPTSLISFSNSLSKAVIFSSSLESQNTDMEKFCEVEEHLMCTAGVELQRWPRLTDGVCWLLGQRALVDGGKVADSEQDAVLIQSFAQHNRFSLPLNDEATGKDGETFGTNNGNNDGENNFIQEARNSERTAKNFKNNDMVRVPHVYWELTTTQVLTMEFCRGHKWVCQGMLFLCYLAGETGLVDDVELLKEMGINPIKVAKALMEVFAEMIFVHGFIHGDPHPGNIFVSPEGRNGFCLVLLDHGIYRQLDEGFRIDYCELWKALILLDANKTQQLGERFGVGKYFKYLPLIFTGRTIDSKSTLLGGMSIEEKRNLKQELKSLKMEDISSFMESLPPEFSRILRTDGLLRSIISRLGASQRVRLLAYAKYALYGLSPKLKPQSDYGVKVVLSRLKTNVSYLQLRLVLEILELLSLMENVRHFLRVLSKRFVDAMRTLTLSLSIEFKPI</sequence>
<dbReference type="PANTHER" id="PTHR43173:SF28">
    <property type="entry name" value="AARF DOMAIN CONTAINING KINASE 5"/>
    <property type="match status" value="1"/>
</dbReference>
<dbReference type="Pfam" id="PF03109">
    <property type="entry name" value="ABC1"/>
    <property type="match status" value="2"/>
</dbReference>
<dbReference type="EnsemblPlants" id="QL02p060375:mrna">
    <property type="protein sequence ID" value="QL02p060375:mrna"/>
    <property type="gene ID" value="QL02p060375"/>
</dbReference>
<evidence type="ECO:0000313" key="3">
    <source>
        <dbReference type="Proteomes" id="UP000594261"/>
    </source>
</evidence>
<protein>
    <recommendedName>
        <fullName evidence="1">ABC1 atypical kinase-like domain-containing protein</fullName>
    </recommendedName>
</protein>
<proteinExistence type="predicted"/>
<dbReference type="InterPro" id="IPR051130">
    <property type="entry name" value="Mito_struct-func_regulator"/>
</dbReference>
<dbReference type="SUPFAM" id="SSF56112">
    <property type="entry name" value="Protein kinase-like (PK-like)"/>
    <property type="match status" value="1"/>
</dbReference>
<feature type="domain" description="ABC1 atypical kinase-like" evidence="1">
    <location>
        <begin position="509"/>
        <end position="667"/>
    </location>
</feature>
<dbReference type="InterPro" id="IPR004147">
    <property type="entry name" value="ABC1_dom"/>
</dbReference>
<accession>A0A7N2KXJ5</accession>
<dbReference type="PANTHER" id="PTHR43173">
    <property type="entry name" value="ABC1 FAMILY PROTEIN"/>
    <property type="match status" value="1"/>
</dbReference>
<organism evidence="2 3">
    <name type="scientific">Quercus lobata</name>
    <name type="common">Valley oak</name>
    <dbReference type="NCBI Taxonomy" id="97700"/>
    <lineage>
        <taxon>Eukaryota</taxon>
        <taxon>Viridiplantae</taxon>
        <taxon>Streptophyta</taxon>
        <taxon>Embryophyta</taxon>
        <taxon>Tracheophyta</taxon>
        <taxon>Spermatophyta</taxon>
        <taxon>Magnoliopsida</taxon>
        <taxon>eudicotyledons</taxon>
        <taxon>Gunneridae</taxon>
        <taxon>Pentapetalae</taxon>
        <taxon>rosids</taxon>
        <taxon>fabids</taxon>
        <taxon>Fagales</taxon>
        <taxon>Fagaceae</taxon>
        <taxon>Quercus</taxon>
    </lineage>
</organism>
<dbReference type="Proteomes" id="UP000594261">
    <property type="component" value="Chromosome 2"/>
</dbReference>
<evidence type="ECO:0000259" key="1">
    <source>
        <dbReference type="Pfam" id="PF03109"/>
    </source>
</evidence>
<name>A0A7N2KXJ5_QUELO</name>
<dbReference type="FunCoup" id="A0A7N2KXJ5">
    <property type="interactions" value="253"/>
</dbReference>
<reference evidence="2" key="2">
    <citation type="submission" date="2021-01" db="UniProtKB">
        <authorList>
            <consortium name="EnsemblPlants"/>
        </authorList>
    </citation>
    <scope>IDENTIFICATION</scope>
</reference>
<keyword evidence="3" id="KW-1185">Reference proteome</keyword>
<dbReference type="Gramene" id="QL02p060375:mrna">
    <property type="protein sequence ID" value="QL02p060375:mrna"/>
    <property type="gene ID" value="QL02p060375"/>
</dbReference>
<dbReference type="InterPro" id="IPR011009">
    <property type="entry name" value="Kinase-like_dom_sf"/>
</dbReference>
<evidence type="ECO:0000313" key="2">
    <source>
        <dbReference type="EnsemblPlants" id="QL02p060375:mrna"/>
    </source>
</evidence>
<reference evidence="3" key="1">
    <citation type="journal article" date="2016" name="G3 (Bethesda)">
        <title>First Draft Assembly and Annotation of the Genome of a California Endemic Oak Quercus lobata Nee (Fagaceae).</title>
        <authorList>
            <person name="Sork V.L."/>
            <person name="Fitz-Gibbon S.T."/>
            <person name="Puiu D."/>
            <person name="Crepeau M."/>
            <person name="Gugger P.F."/>
            <person name="Sherman R."/>
            <person name="Stevens K."/>
            <person name="Langley C.H."/>
            <person name="Pellegrini M."/>
            <person name="Salzberg S.L."/>
        </authorList>
    </citation>
    <scope>NUCLEOTIDE SEQUENCE [LARGE SCALE GENOMIC DNA]</scope>
    <source>
        <strain evidence="3">cv. SW786</strain>
    </source>
</reference>
<dbReference type="InParanoid" id="A0A7N2KXJ5"/>
<feature type="domain" description="ABC1 atypical kinase-like" evidence="1">
    <location>
        <begin position="231"/>
        <end position="318"/>
    </location>
</feature>